<feature type="transmembrane region" description="Helical" evidence="7">
    <location>
        <begin position="216"/>
        <end position="239"/>
    </location>
</feature>
<keyword evidence="9" id="KW-1185">Reference proteome</keyword>
<feature type="transmembrane region" description="Helical" evidence="7">
    <location>
        <begin position="535"/>
        <end position="555"/>
    </location>
</feature>
<dbReference type="AlphaFoldDB" id="A0A4Y9YN32"/>
<comment type="subcellular location">
    <subcellularLocation>
        <location evidence="1">Membrane</location>
        <topology evidence="1">Multi-pass membrane protein</topology>
    </subcellularLocation>
</comment>
<keyword evidence="3 7" id="KW-0812">Transmembrane</keyword>
<dbReference type="InterPro" id="IPR002528">
    <property type="entry name" value="MATE_fam"/>
</dbReference>
<proteinExistence type="inferred from homology"/>
<evidence type="ECO:0000256" key="1">
    <source>
        <dbReference type="ARBA" id="ARBA00004141"/>
    </source>
</evidence>
<dbReference type="STRING" id="205917.A0A4Y9YN32"/>
<feature type="transmembrane region" description="Helical" evidence="7">
    <location>
        <begin position="312"/>
        <end position="337"/>
    </location>
</feature>
<organism evidence="8 9">
    <name type="scientific">Dentipellis fragilis</name>
    <dbReference type="NCBI Taxonomy" id="205917"/>
    <lineage>
        <taxon>Eukaryota</taxon>
        <taxon>Fungi</taxon>
        <taxon>Dikarya</taxon>
        <taxon>Basidiomycota</taxon>
        <taxon>Agaricomycotina</taxon>
        <taxon>Agaricomycetes</taxon>
        <taxon>Russulales</taxon>
        <taxon>Hericiaceae</taxon>
        <taxon>Dentipellis</taxon>
    </lineage>
</organism>
<evidence type="ECO:0000256" key="2">
    <source>
        <dbReference type="ARBA" id="ARBA00010199"/>
    </source>
</evidence>
<evidence type="ECO:0000256" key="3">
    <source>
        <dbReference type="ARBA" id="ARBA00022692"/>
    </source>
</evidence>
<feature type="compositionally biased region" description="Acidic residues" evidence="6">
    <location>
        <begin position="36"/>
        <end position="52"/>
    </location>
</feature>
<feature type="transmembrane region" description="Helical" evidence="7">
    <location>
        <begin position="277"/>
        <end position="300"/>
    </location>
</feature>
<feature type="region of interest" description="Disordered" evidence="6">
    <location>
        <begin position="31"/>
        <end position="90"/>
    </location>
</feature>
<keyword evidence="5 7" id="KW-0472">Membrane</keyword>
<dbReference type="GO" id="GO:0042910">
    <property type="term" value="F:xenobiotic transmembrane transporter activity"/>
    <property type="evidence" value="ECO:0007669"/>
    <property type="project" value="InterPro"/>
</dbReference>
<dbReference type="InterPro" id="IPR045069">
    <property type="entry name" value="MATE_euk"/>
</dbReference>
<reference evidence="8 9" key="1">
    <citation type="submission" date="2019-02" db="EMBL/GenBank/DDBJ databases">
        <title>Genome sequencing of the rare red list fungi Dentipellis fragilis.</title>
        <authorList>
            <person name="Buettner E."/>
            <person name="Kellner H."/>
        </authorList>
    </citation>
    <scope>NUCLEOTIDE SEQUENCE [LARGE SCALE GENOMIC DNA]</scope>
    <source>
        <strain evidence="8 9">DSM 105465</strain>
    </source>
</reference>
<dbReference type="GO" id="GO:1990961">
    <property type="term" value="P:xenobiotic detoxification by transmembrane export across the plasma membrane"/>
    <property type="evidence" value="ECO:0007669"/>
    <property type="project" value="InterPro"/>
</dbReference>
<evidence type="ECO:0000313" key="8">
    <source>
        <dbReference type="EMBL" id="TFY63208.1"/>
    </source>
</evidence>
<dbReference type="GO" id="GO:0015297">
    <property type="term" value="F:antiporter activity"/>
    <property type="evidence" value="ECO:0007669"/>
    <property type="project" value="InterPro"/>
</dbReference>
<sequence>MSSTYVHYSAPSSLPSDYALLSRYAAARHLDTNETNSEDEAIEESEESEDLGEGVSRLAIPPSPHIARRSSFPTSYIQPPPPTVKSLPPHSLSQQAAQNEYTPLLVPRIEEEETADVVNGQVLGASWEELRILLKYTLPVFGTHVLEYSFVIASVISIGHLSTTALAASTLGSMTASVTGLSIIQGFASTLDTMLPGAWTSTHPQLVGLWSQRMTVVMAIILIPIFAIWFNSEALLILLRQDADVAHLAGVYLKYISIGLPAYTFNAISRRYFQSQGLFAVPTRVIMAVAPINALLNYLFVWGPKPFGFGFIGAPLATAISFNLVSIASVIYGVWFVPRTAWHPITRRSFTSLGVLIPLGLAGVGQTASEWWSWELIGLAASLLGPNALATQSVLLVSASTTFQAPFALSIATSVRIGNLLGEENAARAAVATKMSLILALAFAGVSSFIFFVFRKSWGYIFNDDPSKGTDSIHTRSARFRFSHVALVDGLSAVTGGIFRARGKQARPLSIPVASTLTLMMPVLVLMLRPQFTGALLNLSAYYVIGIPFGMWLTFKHNMGLHGLWLGLTVSLVYSAVIGVYLCLSTDWNHEVKKVHNRLARDKQHQHQHCRLDVEQPAGR</sequence>
<comment type="caution">
    <text evidence="8">The sequence shown here is derived from an EMBL/GenBank/DDBJ whole genome shotgun (WGS) entry which is preliminary data.</text>
</comment>
<protein>
    <recommendedName>
        <fullName evidence="10">MATE efflux family protein</fullName>
    </recommendedName>
</protein>
<dbReference type="EMBL" id="SEOQ01000427">
    <property type="protein sequence ID" value="TFY63208.1"/>
    <property type="molecule type" value="Genomic_DNA"/>
</dbReference>
<evidence type="ECO:0000256" key="6">
    <source>
        <dbReference type="SAM" id="MobiDB-lite"/>
    </source>
</evidence>
<dbReference type="PANTHER" id="PTHR11206">
    <property type="entry name" value="MULTIDRUG RESISTANCE PROTEIN"/>
    <property type="match status" value="1"/>
</dbReference>
<keyword evidence="4 7" id="KW-1133">Transmembrane helix</keyword>
<feature type="transmembrane region" description="Helical" evidence="7">
    <location>
        <begin position="245"/>
        <end position="265"/>
    </location>
</feature>
<evidence type="ECO:0000256" key="5">
    <source>
        <dbReference type="ARBA" id="ARBA00023136"/>
    </source>
</evidence>
<evidence type="ECO:0008006" key="10">
    <source>
        <dbReference type="Google" id="ProtNLM"/>
    </source>
</evidence>
<name>A0A4Y9YN32_9AGAM</name>
<dbReference type="Pfam" id="PF01554">
    <property type="entry name" value="MatE"/>
    <property type="match status" value="2"/>
</dbReference>
<comment type="similarity">
    <text evidence="2">Belongs to the multi antimicrobial extrusion (MATE) (TC 2.A.66.1) family.</text>
</comment>
<gene>
    <name evidence="8" type="ORF">EVG20_g6409</name>
</gene>
<evidence type="ECO:0000256" key="4">
    <source>
        <dbReference type="ARBA" id="ARBA00022989"/>
    </source>
</evidence>
<dbReference type="Proteomes" id="UP000298327">
    <property type="component" value="Unassembled WGS sequence"/>
</dbReference>
<feature type="transmembrane region" description="Helical" evidence="7">
    <location>
        <begin position="349"/>
        <end position="369"/>
    </location>
</feature>
<evidence type="ECO:0000313" key="9">
    <source>
        <dbReference type="Proteomes" id="UP000298327"/>
    </source>
</evidence>
<dbReference type="CDD" id="cd13132">
    <property type="entry name" value="MATE_eukaryotic"/>
    <property type="match status" value="1"/>
</dbReference>
<feature type="transmembrane region" description="Helical" evidence="7">
    <location>
        <begin position="561"/>
        <end position="584"/>
    </location>
</feature>
<feature type="transmembrane region" description="Helical" evidence="7">
    <location>
        <begin position="509"/>
        <end position="528"/>
    </location>
</feature>
<feature type="transmembrane region" description="Helical" evidence="7">
    <location>
        <begin position="436"/>
        <end position="454"/>
    </location>
</feature>
<dbReference type="OrthoDB" id="2126698at2759"/>
<evidence type="ECO:0000256" key="7">
    <source>
        <dbReference type="SAM" id="Phobius"/>
    </source>
</evidence>
<accession>A0A4Y9YN32</accession>
<dbReference type="GO" id="GO:0016020">
    <property type="term" value="C:membrane"/>
    <property type="evidence" value="ECO:0007669"/>
    <property type="project" value="UniProtKB-SubCell"/>
</dbReference>